<keyword evidence="2" id="KW-0227">DNA damage</keyword>
<dbReference type="InterPro" id="IPR043014">
    <property type="entry name" value="Nibrin_BRCT2_sf"/>
</dbReference>
<keyword evidence="9" id="KW-1185">Reference proteome</keyword>
<sequence length="795" mass="89591">MWTLDCDTNILAGKTIWLRPGKKYLFGRTLDPKGKNSSFQLKDEKSVSRQHLTLTVSNVKPGDGSLVCTRSEVTFKDEATKFGSVIDGDRIKDETRVLRKDDHVFKLGKSEHTFRLKWHPVVFTFSLSSKEMKAGKDPLVAYRTRLEDLDIKVIIPYVIGATTHVVSSKRNTAKGLQALINARHIVAETYIDALIYATTPENLDEFESLSPLEEDFNTNWPNALEHLPAKSKEPNERPSEYFVPKPERSNVFDGYTFIFCDPAQFETLQAPITNGGGKALEFTLDAGKTTTEEIVRFVKSVAGEKGLGEFEDGSEGKGVVVVRFRGKKDFAEWAANLDTEVSLALGQRLIEQSEFMDAILMTDASMLRRPLLPEDEESLTSQRTVRARAAGQAIAVQEDATQNDKPTEPEVFIASPRRARARGAIVSRFKGFDDDDESSASASSRPAPIESQMGSVRNTGRSQRYLNAASFMDSVMEVDPHIQETGEGGAANPRKRPAPPPEEEEEEEVIDKLLPAAAAMKRRRIEEAKGNQQNGVISERSFDAAQKKPEPQKARKPRKELNIKEAVRGRREAEEEAARKDEEILRDTLEGMTVEEMKNLAVIEEMELPKRSEQVQRRKLIGEVNSRWDERWNGRKNFKKFRRRGEGTQVRRSSTVIVPLEEVRKKDYGIGEEYWVETGKTKKKRKEKDRNIHSQSQSQPFSTAKSEPMEIPSELAVDGDLPGSIDLEAPRTIRAHDWTEPNDESSNRSQLLNGKRLGSSYGNGTPAKKQKRFAVQDSDSDSEDELKFRFIKKAR</sequence>
<dbReference type="InterPro" id="IPR040227">
    <property type="entry name" value="Nibrin-rel"/>
</dbReference>
<feature type="compositionally biased region" description="Basic and acidic residues" evidence="6">
    <location>
        <begin position="540"/>
        <end position="580"/>
    </location>
</feature>
<dbReference type="SUPFAM" id="SSF49879">
    <property type="entry name" value="SMAD/FHA domain"/>
    <property type="match status" value="1"/>
</dbReference>
<accession>A0ABR3ZZS8</accession>
<evidence type="ECO:0000313" key="9">
    <source>
        <dbReference type="Proteomes" id="UP001590950"/>
    </source>
</evidence>
<feature type="region of interest" description="Disordered" evidence="6">
    <location>
        <begin position="431"/>
        <end position="460"/>
    </location>
</feature>
<dbReference type="Gene3D" id="3.40.50.10980">
    <property type="entry name" value="Nibrin, BRCT2 domain"/>
    <property type="match status" value="1"/>
</dbReference>
<evidence type="ECO:0000256" key="6">
    <source>
        <dbReference type="SAM" id="MobiDB-lite"/>
    </source>
</evidence>
<dbReference type="PANTHER" id="PTHR12162">
    <property type="entry name" value="NIBRIN-RELATED"/>
    <property type="match status" value="1"/>
</dbReference>
<evidence type="ECO:0000256" key="3">
    <source>
        <dbReference type="ARBA" id="ARBA00023204"/>
    </source>
</evidence>
<feature type="region of interest" description="Disordered" evidence="6">
    <location>
        <begin position="483"/>
        <end position="509"/>
    </location>
</feature>
<proteinExistence type="inferred from homology"/>
<dbReference type="Pfam" id="PF00498">
    <property type="entry name" value="FHA"/>
    <property type="match status" value="1"/>
</dbReference>
<name>A0ABR3ZZS8_9LECA</name>
<dbReference type="Proteomes" id="UP001590950">
    <property type="component" value="Unassembled WGS sequence"/>
</dbReference>
<feature type="compositionally biased region" description="Polar residues" evidence="6">
    <location>
        <begin position="693"/>
        <end position="705"/>
    </location>
</feature>
<feature type="region of interest" description="Disordered" evidence="6">
    <location>
        <begin position="676"/>
        <end position="785"/>
    </location>
</feature>
<dbReference type="Pfam" id="PF16508">
    <property type="entry name" value="NIBRIN_BRCT_II"/>
    <property type="match status" value="1"/>
</dbReference>
<comment type="similarity">
    <text evidence="5">Belongs to the Nibrin family.</text>
</comment>
<keyword evidence="4" id="KW-0539">Nucleus</keyword>
<dbReference type="InterPro" id="IPR032429">
    <property type="entry name" value="Nibrin_BRCT2"/>
</dbReference>
<dbReference type="PANTHER" id="PTHR12162:SF0">
    <property type="entry name" value="NIBRIN"/>
    <property type="match status" value="1"/>
</dbReference>
<evidence type="ECO:0000259" key="7">
    <source>
        <dbReference type="PROSITE" id="PS50006"/>
    </source>
</evidence>
<comment type="caution">
    <text evidence="8">The sequence shown here is derived from an EMBL/GenBank/DDBJ whole genome shotgun (WGS) entry which is preliminary data.</text>
</comment>
<feature type="domain" description="FHA" evidence="7">
    <location>
        <begin position="24"/>
        <end position="91"/>
    </location>
</feature>
<dbReference type="InterPro" id="IPR008984">
    <property type="entry name" value="SMAD_FHA_dom_sf"/>
</dbReference>
<dbReference type="EMBL" id="JBEFKJ010000033">
    <property type="protein sequence ID" value="KAL2038325.1"/>
    <property type="molecule type" value="Genomic_DNA"/>
</dbReference>
<dbReference type="InterPro" id="IPR000253">
    <property type="entry name" value="FHA_dom"/>
</dbReference>
<evidence type="ECO:0000256" key="5">
    <source>
        <dbReference type="ARBA" id="ARBA00044757"/>
    </source>
</evidence>
<dbReference type="PROSITE" id="PS50006">
    <property type="entry name" value="FHA_DOMAIN"/>
    <property type="match status" value="1"/>
</dbReference>
<feature type="compositionally biased region" description="Basic and acidic residues" evidence="6">
    <location>
        <begin position="728"/>
        <end position="739"/>
    </location>
</feature>
<reference evidence="8 9" key="1">
    <citation type="submission" date="2024-09" db="EMBL/GenBank/DDBJ databases">
        <title>Rethinking Asexuality: The Enigmatic Case of Functional Sexual Genes in Lepraria (Stereocaulaceae).</title>
        <authorList>
            <person name="Doellman M."/>
            <person name="Sun Y."/>
            <person name="Barcenas-Pena A."/>
            <person name="Lumbsch H.T."/>
            <person name="Grewe F."/>
        </authorList>
    </citation>
    <scope>NUCLEOTIDE SEQUENCE [LARGE SCALE GENOMIC DNA]</scope>
    <source>
        <strain evidence="8 9">Mercado 3170</strain>
    </source>
</reference>
<evidence type="ECO:0000256" key="2">
    <source>
        <dbReference type="ARBA" id="ARBA00022763"/>
    </source>
</evidence>
<protein>
    <recommendedName>
        <fullName evidence="7">FHA domain-containing protein</fullName>
    </recommendedName>
</protein>
<evidence type="ECO:0000256" key="4">
    <source>
        <dbReference type="ARBA" id="ARBA00023242"/>
    </source>
</evidence>
<organism evidence="8 9">
    <name type="scientific">Stereocaulon virgatum</name>
    <dbReference type="NCBI Taxonomy" id="373712"/>
    <lineage>
        <taxon>Eukaryota</taxon>
        <taxon>Fungi</taxon>
        <taxon>Dikarya</taxon>
        <taxon>Ascomycota</taxon>
        <taxon>Pezizomycotina</taxon>
        <taxon>Lecanoromycetes</taxon>
        <taxon>OSLEUM clade</taxon>
        <taxon>Lecanoromycetidae</taxon>
        <taxon>Lecanorales</taxon>
        <taxon>Lecanorineae</taxon>
        <taxon>Stereocaulaceae</taxon>
        <taxon>Stereocaulon</taxon>
    </lineage>
</organism>
<comment type="subcellular location">
    <subcellularLocation>
        <location evidence="1">Nucleus</location>
    </subcellularLocation>
</comment>
<dbReference type="Gene3D" id="2.60.200.20">
    <property type="match status" value="1"/>
</dbReference>
<gene>
    <name evidence="8" type="ORF">N7G274_008974</name>
</gene>
<feature type="region of interest" description="Disordered" evidence="6">
    <location>
        <begin position="526"/>
        <end position="580"/>
    </location>
</feature>
<dbReference type="CDD" id="cd22667">
    <property type="entry name" value="FHA_NBN"/>
    <property type="match status" value="1"/>
</dbReference>
<evidence type="ECO:0000256" key="1">
    <source>
        <dbReference type="ARBA" id="ARBA00004123"/>
    </source>
</evidence>
<keyword evidence="3" id="KW-0234">DNA repair</keyword>
<evidence type="ECO:0000313" key="8">
    <source>
        <dbReference type="EMBL" id="KAL2038325.1"/>
    </source>
</evidence>